<dbReference type="GO" id="GO:0004749">
    <property type="term" value="F:ribose phosphate diphosphokinase activity"/>
    <property type="evidence" value="ECO:0007669"/>
    <property type="project" value="UniProtKB-UniRule"/>
</dbReference>
<dbReference type="GO" id="GO:0016301">
    <property type="term" value="F:kinase activity"/>
    <property type="evidence" value="ECO:0007669"/>
    <property type="project" value="UniProtKB-KW"/>
</dbReference>
<dbReference type="Pfam" id="PF14572">
    <property type="entry name" value="Pribosyl_synth"/>
    <property type="match status" value="1"/>
</dbReference>
<dbReference type="InterPro" id="IPR000842">
    <property type="entry name" value="PRib_PP_synth_CS"/>
</dbReference>
<feature type="active site" evidence="12">
    <location>
        <position position="196"/>
    </location>
</feature>
<feature type="binding site" evidence="12">
    <location>
        <position position="198"/>
    </location>
    <ligand>
        <name>D-ribose 5-phosphate</name>
        <dbReference type="ChEBI" id="CHEBI:78346"/>
    </ligand>
</feature>
<keyword evidence="4 12" id="KW-0545">Nucleotide biosynthesis</keyword>
<accession>A0A1H3H2F5</accession>
<dbReference type="Gene3D" id="3.40.50.2020">
    <property type="match status" value="2"/>
</dbReference>
<evidence type="ECO:0000256" key="10">
    <source>
        <dbReference type="ARBA" id="ARBA00054914"/>
    </source>
</evidence>
<dbReference type="CDD" id="cd06223">
    <property type="entry name" value="PRTases_typeI"/>
    <property type="match status" value="1"/>
</dbReference>
<keyword evidence="5 12" id="KW-0547">Nucleotide-binding</keyword>
<dbReference type="NCBIfam" id="NF002320">
    <property type="entry name" value="PRK01259.1"/>
    <property type="match status" value="1"/>
</dbReference>
<feature type="binding site" evidence="12">
    <location>
        <begin position="226"/>
        <end position="230"/>
    </location>
    <ligand>
        <name>D-ribose 5-phosphate</name>
        <dbReference type="ChEBI" id="CHEBI:78346"/>
    </ligand>
</feature>
<proteinExistence type="inferred from homology"/>
<dbReference type="InterPro" id="IPR000836">
    <property type="entry name" value="PRTase_dom"/>
</dbReference>
<dbReference type="STRING" id="1528.SAMN04488579_11624"/>
<dbReference type="GO" id="GO:0005524">
    <property type="term" value="F:ATP binding"/>
    <property type="evidence" value="ECO:0007669"/>
    <property type="project" value="UniProtKB-KW"/>
</dbReference>
<protein>
    <recommendedName>
        <fullName evidence="12">Ribose-phosphate pyrophosphokinase</fullName>
        <shortName evidence="12">RPPK</shortName>
        <ecNumber evidence="12">2.7.6.1</ecNumber>
    </recommendedName>
    <alternativeName>
        <fullName evidence="12">5-phospho-D-ribosyl alpha-1-diphosphate synthase</fullName>
    </alternativeName>
    <alternativeName>
        <fullName evidence="12">Phosphoribosyl diphosphate synthase</fullName>
    </alternativeName>
    <alternativeName>
        <fullName evidence="12">Phosphoribosyl pyrophosphate synthase</fullName>
        <shortName evidence="12">P-Rib-PP synthase</shortName>
        <shortName evidence="12">PRPP synthase</shortName>
        <shortName evidence="12">PRPPase</shortName>
    </alternativeName>
</protein>
<keyword evidence="3 12" id="KW-0479">Metal-binding</keyword>
<keyword evidence="7 12" id="KW-0067">ATP-binding</keyword>
<evidence type="ECO:0000256" key="7">
    <source>
        <dbReference type="ARBA" id="ARBA00022840"/>
    </source>
</evidence>
<feature type="domain" description="Ribose-phosphate pyrophosphokinase N-terminal" evidence="13">
    <location>
        <begin position="8"/>
        <end position="124"/>
    </location>
</feature>
<evidence type="ECO:0000256" key="5">
    <source>
        <dbReference type="ARBA" id="ARBA00022741"/>
    </source>
</evidence>
<dbReference type="GO" id="GO:0005737">
    <property type="term" value="C:cytoplasm"/>
    <property type="evidence" value="ECO:0007669"/>
    <property type="project" value="UniProtKB-SubCell"/>
</dbReference>
<evidence type="ECO:0000313" key="14">
    <source>
        <dbReference type="EMBL" id="SDY09631.1"/>
    </source>
</evidence>
<feature type="binding site" evidence="12">
    <location>
        <position position="222"/>
    </location>
    <ligand>
        <name>D-ribose 5-phosphate</name>
        <dbReference type="ChEBI" id="CHEBI:78346"/>
    </ligand>
</feature>
<keyword evidence="12" id="KW-0963">Cytoplasm</keyword>
<dbReference type="OrthoDB" id="9777067at2"/>
<gene>
    <name evidence="12" type="primary">prs</name>
    <name evidence="14" type="ORF">SAMN04488579_11624</name>
</gene>
<dbReference type="SUPFAM" id="SSF53271">
    <property type="entry name" value="PRTase-like"/>
    <property type="match status" value="1"/>
</dbReference>
<keyword evidence="2 12" id="KW-0808">Transferase</keyword>
<feature type="binding site" evidence="12">
    <location>
        <begin position="100"/>
        <end position="101"/>
    </location>
    <ligand>
        <name>ATP</name>
        <dbReference type="ChEBI" id="CHEBI:30616"/>
    </ligand>
</feature>
<comment type="subcellular location">
    <subcellularLocation>
        <location evidence="12">Cytoplasm</location>
    </subcellularLocation>
</comment>
<dbReference type="PANTHER" id="PTHR10210:SF41">
    <property type="entry name" value="RIBOSE-PHOSPHATE PYROPHOSPHOKINASE 1, CHLOROPLASTIC"/>
    <property type="match status" value="1"/>
</dbReference>
<dbReference type="NCBIfam" id="TIGR01251">
    <property type="entry name" value="ribP_PPkin"/>
    <property type="match status" value="1"/>
</dbReference>
<dbReference type="UniPathway" id="UPA00087">
    <property type="reaction ID" value="UER00172"/>
</dbReference>
<sequence>MDGKFGGIKLIAGNSNRKLAQDIADYLEVPLANAEVVHFSDGEIALNVYESVRGADVYVIQSTGYPCNDNLMELLIIIDAMKRASAGRINAVIPYYGYARQDRKAKSRDPITAKLVANLLTTAGADRVICMDLHSNQIQGFFDIPLDHLTGGGIIADYFSRLKLDDMCVVAPDAGSVKRTRKLARTLGVPFALIDKERPRPNETAVMNVIGNIEGKNCIMVDDMIDTAGTITSGADALIKLGAKSVRAGCTHAVLSGPAIERLQDSALTELVTLDTLVIPEEKQIDKIKVLNTGYLFGRAIDYIHFGRSLSKLFDTPAYN</sequence>
<dbReference type="InterPro" id="IPR029099">
    <property type="entry name" value="Pribosyltran_N"/>
</dbReference>
<evidence type="ECO:0000256" key="1">
    <source>
        <dbReference type="ARBA" id="ARBA00004996"/>
    </source>
</evidence>
<feature type="binding site" evidence="12">
    <location>
        <begin position="41"/>
        <end position="43"/>
    </location>
    <ligand>
        <name>ATP</name>
        <dbReference type="ChEBI" id="CHEBI:30616"/>
    </ligand>
</feature>
<evidence type="ECO:0000256" key="8">
    <source>
        <dbReference type="ARBA" id="ARBA00022842"/>
    </source>
</evidence>
<dbReference type="EMBL" id="FNOU01000016">
    <property type="protein sequence ID" value="SDY09631.1"/>
    <property type="molecule type" value="Genomic_DNA"/>
</dbReference>
<dbReference type="InterPro" id="IPR005946">
    <property type="entry name" value="Rib-P_diPkinase"/>
</dbReference>
<dbReference type="GO" id="GO:0000287">
    <property type="term" value="F:magnesium ion binding"/>
    <property type="evidence" value="ECO:0007669"/>
    <property type="project" value="UniProtKB-UniRule"/>
</dbReference>
<comment type="function">
    <text evidence="10 12">Involved in the biosynthesis of the central metabolite phospho-alpha-D-ribosyl-1-pyrophosphate (PRPP) via the transfer of pyrophosphoryl group from ATP to 1-hydroxyl of ribose-5-phosphate (Rib-5-P).</text>
</comment>
<dbReference type="HAMAP" id="MF_00583_B">
    <property type="entry name" value="RibP_PPkinase_B"/>
    <property type="match status" value="1"/>
</dbReference>
<dbReference type="GO" id="GO:0002189">
    <property type="term" value="C:ribose phosphate diphosphokinase complex"/>
    <property type="evidence" value="ECO:0007669"/>
    <property type="project" value="TreeGrafter"/>
</dbReference>
<dbReference type="Pfam" id="PF13793">
    <property type="entry name" value="Pribosyltran_N"/>
    <property type="match status" value="1"/>
</dbReference>
<comment type="subunit">
    <text evidence="12">Homohexamer.</text>
</comment>
<evidence type="ECO:0000256" key="12">
    <source>
        <dbReference type="HAMAP-Rule" id="MF_00583"/>
    </source>
</evidence>
<keyword evidence="15" id="KW-1185">Reference proteome</keyword>
<dbReference type="PROSITE" id="PS00114">
    <property type="entry name" value="PRPP_SYNTHASE"/>
    <property type="match status" value="1"/>
</dbReference>
<dbReference type="AlphaFoldDB" id="A0A1H3H2F5"/>
<comment type="cofactor">
    <cofactor evidence="12">
        <name>Mg(2+)</name>
        <dbReference type="ChEBI" id="CHEBI:18420"/>
    </cofactor>
    <text evidence="12">Binds 2 Mg(2+) ions per subunit.</text>
</comment>
<dbReference type="Proteomes" id="UP000199652">
    <property type="component" value="Unassembled WGS sequence"/>
</dbReference>
<comment type="similarity">
    <text evidence="11 12">Belongs to the ribose-phosphate pyrophosphokinase family. Class I subfamily.</text>
</comment>
<dbReference type="SMART" id="SM01400">
    <property type="entry name" value="Pribosyltran_N"/>
    <property type="match status" value="1"/>
</dbReference>
<name>A0A1H3H2F5_EUBBA</name>
<evidence type="ECO:0000313" key="15">
    <source>
        <dbReference type="Proteomes" id="UP000199652"/>
    </source>
</evidence>
<evidence type="ECO:0000256" key="3">
    <source>
        <dbReference type="ARBA" id="ARBA00022723"/>
    </source>
</evidence>
<dbReference type="InterPro" id="IPR037515">
    <property type="entry name" value="Rib-P_diPkinase_bac"/>
</dbReference>
<dbReference type="GO" id="GO:0006015">
    <property type="term" value="P:5-phosphoribose 1-diphosphate biosynthetic process"/>
    <property type="evidence" value="ECO:0007669"/>
    <property type="project" value="UniProtKB-UniRule"/>
</dbReference>
<dbReference type="RefSeq" id="WP_090245906.1">
    <property type="nucleotide sequence ID" value="NZ_FNOU01000016.1"/>
</dbReference>
<feature type="binding site" evidence="12">
    <location>
        <position position="134"/>
    </location>
    <ligand>
        <name>Mg(2+)</name>
        <dbReference type="ChEBI" id="CHEBI:18420"/>
    </ligand>
</feature>
<evidence type="ECO:0000256" key="4">
    <source>
        <dbReference type="ARBA" id="ARBA00022727"/>
    </source>
</evidence>
<evidence type="ECO:0000256" key="2">
    <source>
        <dbReference type="ARBA" id="ARBA00022679"/>
    </source>
</evidence>
<dbReference type="EC" id="2.7.6.1" evidence="12"/>
<dbReference type="InterPro" id="IPR029057">
    <property type="entry name" value="PRTase-like"/>
</dbReference>
<comment type="catalytic activity">
    <reaction evidence="9 12">
        <text>D-ribose 5-phosphate + ATP = 5-phospho-alpha-D-ribose 1-diphosphate + AMP + H(+)</text>
        <dbReference type="Rhea" id="RHEA:15609"/>
        <dbReference type="ChEBI" id="CHEBI:15378"/>
        <dbReference type="ChEBI" id="CHEBI:30616"/>
        <dbReference type="ChEBI" id="CHEBI:58017"/>
        <dbReference type="ChEBI" id="CHEBI:78346"/>
        <dbReference type="ChEBI" id="CHEBI:456215"/>
        <dbReference type="EC" id="2.7.6.1"/>
    </reaction>
</comment>
<evidence type="ECO:0000256" key="11">
    <source>
        <dbReference type="ARBA" id="ARBA00061444"/>
    </source>
</evidence>
<organism evidence="14 15">
    <name type="scientific">Eubacterium barkeri</name>
    <name type="common">Clostridium barkeri</name>
    <dbReference type="NCBI Taxonomy" id="1528"/>
    <lineage>
        <taxon>Bacteria</taxon>
        <taxon>Bacillati</taxon>
        <taxon>Bacillota</taxon>
        <taxon>Clostridia</taxon>
        <taxon>Eubacteriales</taxon>
        <taxon>Eubacteriaceae</taxon>
        <taxon>Eubacterium</taxon>
    </lineage>
</organism>
<comment type="pathway">
    <text evidence="1 12">Metabolic intermediate biosynthesis; 5-phospho-alpha-D-ribose 1-diphosphate biosynthesis; 5-phospho-alpha-D-ribose 1-diphosphate from D-ribose 5-phosphate (route I): step 1/1.</text>
</comment>
<evidence type="ECO:0000259" key="13">
    <source>
        <dbReference type="Pfam" id="PF13793"/>
    </source>
</evidence>
<evidence type="ECO:0000256" key="6">
    <source>
        <dbReference type="ARBA" id="ARBA00022777"/>
    </source>
</evidence>
<dbReference type="GO" id="GO:0006164">
    <property type="term" value="P:purine nucleotide biosynthetic process"/>
    <property type="evidence" value="ECO:0007669"/>
    <property type="project" value="TreeGrafter"/>
</dbReference>
<feature type="binding site" evidence="12">
    <location>
        <position position="173"/>
    </location>
    <ligand>
        <name>Mg(2+)</name>
        <dbReference type="ChEBI" id="CHEBI:18420"/>
    </ligand>
</feature>
<keyword evidence="6 12" id="KW-0418">Kinase</keyword>
<dbReference type="GO" id="GO:0009156">
    <property type="term" value="P:ribonucleoside monophosphate biosynthetic process"/>
    <property type="evidence" value="ECO:0007669"/>
    <property type="project" value="InterPro"/>
</dbReference>
<dbReference type="FunFam" id="3.40.50.2020:FF:000001">
    <property type="entry name" value="Ribose-phosphate pyrophosphokinase"/>
    <property type="match status" value="1"/>
</dbReference>
<reference evidence="15" key="1">
    <citation type="submission" date="2016-10" db="EMBL/GenBank/DDBJ databases">
        <authorList>
            <person name="Varghese N."/>
            <person name="Submissions S."/>
        </authorList>
    </citation>
    <scope>NUCLEOTIDE SEQUENCE [LARGE SCALE GENOMIC DNA]</scope>
    <source>
        <strain evidence="15">VPI 5359</strain>
    </source>
</reference>
<keyword evidence="8 12" id="KW-0460">Magnesium</keyword>
<evidence type="ECO:0000256" key="9">
    <source>
        <dbReference type="ARBA" id="ARBA00049535"/>
    </source>
</evidence>
<dbReference type="PANTHER" id="PTHR10210">
    <property type="entry name" value="RIBOSE-PHOSPHATE DIPHOSPHOKINASE FAMILY MEMBER"/>
    <property type="match status" value="1"/>
</dbReference>